<dbReference type="PANTHER" id="PTHR47197">
    <property type="entry name" value="PROTEIN NIRF"/>
    <property type="match status" value="1"/>
</dbReference>
<dbReference type="SUPFAM" id="SSF46626">
    <property type="entry name" value="Cytochrome c"/>
    <property type="match status" value="1"/>
</dbReference>
<dbReference type="Pfam" id="PF13442">
    <property type="entry name" value="Cytochrome_CBB3"/>
    <property type="match status" value="1"/>
</dbReference>
<dbReference type="PRINTS" id="PR00605">
    <property type="entry name" value="CYTCHROMECIC"/>
</dbReference>
<keyword evidence="5 6" id="KW-0408">Iron</keyword>
<dbReference type="SUPFAM" id="SSF51004">
    <property type="entry name" value="C-terminal (heme d1) domain of cytochrome cd1-nitrite reductase"/>
    <property type="match status" value="1"/>
</dbReference>
<evidence type="ECO:0000256" key="6">
    <source>
        <dbReference type="PROSITE-ProRule" id="PRU00433"/>
    </source>
</evidence>
<keyword evidence="10" id="KW-1185">Reference proteome</keyword>
<evidence type="ECO:0000313" key="9">
    <source>
        <dbReference type="EMBL" id="TRX02674.1"/>
    </source>
</evidence>
<evidence type="ECO:0000256" key="4">
    <source>
        <dbReference type="ARBA" id="ARBA00022982"/>
    </source>
</evidence>
<dbReference type="InterPro" id="IPR008168">
    <property type="entry name" value="Cyt_C_IC"/>
</dbReference>
<dbReference type="PROSITE" id="PS51007">
    <property type="entry name" value="CYTC"/>
    <property type="match status" value="1"/>
</dbReference>
<evidence type="ECO:0000256" key="7">
    <source>
        <dbReference type="SAM" id="SignalP"/>
    </source>
</evidence>
<dbReference type="EMBL" id="RYFG02000010">
    <property type="protein sequence ID" value="TRX02674.1"/>
    <property type="molecule type" value="Genomic_DNA"/>
</dbReference>
<feature type="signal peptide" evidence="7">
    <location>
        <begin position="1"/>
        <end position="45"/>
    </location>
</feature>
<dbReference type="InterPro" id="IPR051200">
    <property type="entry name" value="Host-pathogen_enzymatic-act"/>
</dbReference>
<feature type="domain" description="Cytochrome c" evidence="8">
    <location>
        <begin position="48"/>
        <end position="126"/>
    </location>
</feature>
<evidence type="ECO:0000256" key="2">
    <source>
        <dbReference type="ARBA" id="ARBA00022617"/>
    </source>
</evidence>
<dbReference type="InterPro" id="IPR036909">
    <property type="entry name" value="Cyt_c-like_dom_sf"/>
</dbReference>
<dbReference type="Pfam" id="PF02239">
    <property type="entry name" value="Cytochrom_D1"/>
    <property type="match status" value="1"/>
</dbReference>
<evidence type="ECO:0000256" key="1">
    <source>
        <dbReference type="ARBA" id="ARBA00022448"/>
    </source>
</evidence>
<dbReference type="InterPro" id="IPR011048">
    <property type="entry name" value="Haem_d1_sf"/>
</dbReference>
<keyword evidence="1" id="KW-0813">Transport</keyword>
<dbReference type="CDD" id="cd20785">
    <property type="entry name" value="8prop_hemeD1_cyt_cd1-like"/>
    <property type="match status" value="1"/>
</dbReference>
<keyword evidence="3 6" id="KW-0479">Metal-binding</keyword>
<comment type="caution">
    <text evidence="9">The sequence shown here is derived from an EMBL/GenBank/DDBJ whole genome shotgun (WGS) entry which is preliminary data.</text>
</comment>
<protein>
    <submittedName>
        <fullName evidence="9">Cytochrome C</fullName>
    </submittedName>
</protein>
<keyword evidence="2 6" id="KW-0349">Heme</keyword>
<name>A0ABY3CHT8_9GAMM</name>
<organism evidence="9 10">
    <name type="scientific">Candidatus Methylobacter oryzae</name>
    <dbReference type="NCBI Taxonomy" id="2497749"/>
    <lineage>
        <taxon>Bacteria</taxon>
        <taxon>Pseudomonadati</taxon>
        <taxon>Pseudomonadota</taxon>
        <taxon>Gammaproteobacteria</taxon>
        <taxon>Methylococcales</taxon>
        <taxon>Methylococcaceae</taxon>
        <taxon>Methylobacter</taxon>
    </lineage>
</organism>
<proteinExistence type="predicted"/>
<dbReference type="Gene3D" id="1.10.760.10">
    <property type="entry name" value="Cytochrome c-like domain"/>
    <property type="match status" value="1"/>
</dbReference>
<dbReference type="InterPro" id="IPR009056">
    <property type="entry name" value="Cyt_c-like_dom"/>
</dbReference>
<dbReference type="Gene3D" id="2.140.10.20">
    <property type="entry name" value="C-terminal (heme d1) domain of cytochrome cd1-nitrite reductase"/>
    <property type="match status" value="1"/>
</dbReference>
<evidence type="ECO:0000256" key="5">
    <source>
        <dbReference type="ARBA" id="ARBA00023004"/>
    </source>
</evidence>
<dbReference type="RefSeq" id="WP_127030357.1">
    <property type="nucleotide sequence ID" value="NZ_RYFG02000010.1"/>
</dbReference>
<dbReference type="PANTHER" id="PTHR47197:SF3">
    <property type="entry name" value="DIHYDRO-HEME D1 DEHYDROGENASE"/>
    <property type="match status" value="1"/>
</dbReference>
<keyword evidence="7" id="KW-0732">Signal</keyword>
<feature type="chain" id="PRO_5047311402" evidence="7">
    <location>
        <begin position="46"/>
        <end position="544"/>
    </location>
</feature>
<dbReference type="InterPro" id="IPR003143">
    <property type="entry name" value="Cyt_cd1_C_sf"/>
</dbReference>
<dbReference type="Proteomes" id="UP000733744">
    <property type="component" value="Unassembled WGS sequence"/>
</dbReference>
<accession>A0ABY3CHT8</accession>
<evidence type="ECO:0000313" key="10">
    <source>
        <dbReference type="Proteomes" id="UP000733744"/>
    </source>
</evidence>
<evidence type="ECO:0000256" key="3">
    <source>
        <dbReference type="ARBA" id="ARBA00022723"/>
    </source>
</evidence>
<reference evidence="9 10" key="1">
    <citation type="journal article" date="2019" name="Antonie Van Leeuwenhoek">
        <title>Description of 'Ca. Methylobacter oryzae' KRF1, a novel species from the environmentally important Methylobacter clade 2.</title>
        <authorList>
            <person name="Khatri K."/>
            <person name="Mohite J.A."/>
            <person name="Pandit P.S."/>
            <person name="Bahulikar R."/>
            <person name="Rahalkar M.C."/>
        </authorList>
    </citation>
    <scope>NUCLEOTIDE SEQUENCE [LARGE SCALE GENOMIC DNA]</scope>
    <source>
        <strain evidence="9 10">KRF1</strain>
    </source>
</reference>
<gene>
    <name evidence="9" type="ORF">EKO24_002585</name>
</gene>
<sequence length="544" mass="58609">MNLTKKRLSQSALMPQGHKFRLIRQAAQLSFIGLAAIALPFGAQAASDTTKNMHQLYEDNCASCHGSDHGGFIAPGLNSESLKGRSPTALRSLIMTGSFDTLMPPFYGRLSDDDIRGLVKHLQTTPKQANPSWTIDDIKASIKVYVKDESTLPAKPTYQVNSMDDVIGVAARGKYGRGSGSKAVFINSITHKQIGEIPTGTAAHIIDYNPANPRWAYVKTDTAEIFKVDLYSMQAVRSVKTGFNGPGLGVSRDGKYIMAGSYVPHNAVILNADTLEPLKTFELEGVDPDGKMVSSDSGMIIGSPMDDIFAIALENAGQVWVVDLKEGFPVTKIEKVGRHLHDAFLTHGGSKLMVAAYDDNIVTAIDLKDRKIIKKLDAGCVPHVGGGAAVEVDGRTLGFGTNFGDCDKTVVSVWDLDKMEVVKQVPVAGGTESPAAHANAPYVAVDIISKDRRARTIQLIDKKTLEVVKTLDVGGHAYFPEYSADGKFLYVSAGYNGDEVVVYDSNSLEKVASVPMESPAGIFSHGRVRYMTRGLSPDEIKGAK</sequence>
<keyword evidence="4" id="KW-0249">Electron transport</keyword>
<evidence type="ECO:0000259" key="8">
    <source>
        <dbReference type="PROSITE" id="PS51007"/>
    </source>
</evidence>